<protein>
    <recommendedName>
        <fullName evidence="3">C2H2-type domain-containing protein</fullName>
    </recommendedName>
</protein>
<sequence length="255" mass="28282">MRELYSSSTSRKKENQQRQWQPALYIPLYWRAARGLCSSSSSISLVCEICHKSFGYKSDLKKHTTTVHDRSKPFECGICHKSFGPVPASRHVQHRPFVFKDLATSVLRVSSARHHSPSPSSRPYTGPHRVIARIINERNFVVDVNGVAKTLSKPTWMSPTAEHHRQHPRRQPNYHAAFINNGESPFHSLRKLPSPLGGEWLCGASKLATEHSPVAPSAGPLAPASPAAESAPVDLSHLRTAARGRKRIAVREPSG</sequence>
<feature type="domain" description="C2H2-type" evidence="3">
    <location>
        <begin position="45"/>
        <end position="73"/>
    </location>
</feature>
<dbReference type="GO" id="GO:0008270">
    <property type="term" value="F:zinc ion binding"/>
    <property type="evidence" value="ECO:0007669"/>
    <property type="project" value="UniProtKB-KW"/>
</dbReference>
<feature type="compositionally biased region" description="Low complexity" evidence="2">
    <location>
        <begin position="212"/>
        <end position="232"/>
    </location>
</feature>
<dbReference type="InterPro" id="IPR036236">
    <property type="entry name" value="Znf_C2H2_sf"/>
</dbReference>
<dbReference type="PROSITE" id="PS00028">
    <property type="entry name" value="ZINC_FINGER_C2H2_1"/>
    <property type="match status" value="1"/>
</dbReference>
<evidence type="ECO:0000256" key="1">
    <source>
        <dbReference type="PROSITE-ProRule" id="PRU00042"/>
    </source>
</evidence>
<dbReference type="Gene3D" id="3.30.160.60">
    <property type="entry name" value="Classic Zinc Finger"/>
    <property type="match status" value="1"/>
</dbReference>
<dbReference type="AlphaFoldDB" id="A0A6H5IYX8"/>
<evidence type="ECO:0000313" key="5">
    <source>
        <dbReference type="Proteomes" id="UP000479190"/>
    </source>
</evidence>
<dbReference type="InterPro" id="IPR013087">
    <property type="entry name" value="Znf_C2H2_type"/>
</dbReference>
<keyword evidence="1" id="KW-0479">Metal-binding</keyword>
<name>A0A6H5IYX8_9HYME</name>
<evidence type="ECO:0000259" key="3">
    <source>
        <dbReference type="PROSITE" id="PS50157"/>
    </source>
</evidence>
<keyword evidence="1" id="KW-0863">Zinc-finger</keyword>
<dbReference type="PROSITE" id="PS50157">
    <property type="entry name" value="ZINC_FINGER_C2H2_2"/>
    <property type="match status" value="1"/>
</dbReference>
<evidence type="ECO:0000256" key="2">
    <source>
        <dbReference type="SAM" id="MobiDB-lite"/>
    </source>
</evidence>
<accession>A0A6H5IYX8</accession>
<organism evidence="4 5">
    <name type="scientific">Trichogramma brassicae</name>
    <dbReference type="NCBI Taxonomy" id="86971"/>
    <lineage>
        <taxon>Eukaryota</taxon>
        <taxon>Metazoa</taxon>
        <taxon>Ecdysozoa</taxon>
        <taxon>Arthropoda</taxon>
        <taxon>Hexapoda</taxon>
        <taxon>Insecta</taxon>
        <taxon>Pterygota</taxon>
        <taxon>Neoptera</taxon>
        <taxon>Endopterygota</taxon>
        <taxon>Hymenoptera</taxon>
        <taxon>Apocrita</taxon>
        <taxon>Proctotrupomorpha</taxon>
        <taxon>Chalcidoidea</taxon>
        <taxon>Trichogrammatidae</taxon>
        <taxon>Trichogramma</taxon>
    </lineage>
</organism>
<dbReference type="OrthoDB" id="6365676at2759"/>
<proteinExistence type="predicted"/>
<evidence type="ECO:0000313" key="4">
    <source>
        <dbReference type="EMBL" id="CAB0040201.1"/>
    </source>
</evidence>
<keyword evidence="1" id="KW-0862">Zinc</keyword>
<dbReference type="EMBL" id="CADCXV010001007">
    <property type="protein sequence ID" value="CAB0040201.1"/>
    <property type="molecule type" value="Genomic_DNA"/>
</dbReference>
<gene>
    <name evidence="4" type="ORF">TBRA_LOCUS11929</name>
</gene>
<dbReference type="SUPFAM" id="SSF57667">
    <property type="entry name" value="beta-beta-alpha zinc fingers"/>
    <property type="match status" value="1"/>
</dbReference>
<keyword evidence="5" id="KW-1185">Reference proteome</keyword>
<feature type="region of interest" description="Disordered" evidence="2">
    <location>
        <begin position="211"/>
        <end position="233"/>
    </location>
</feature>
<dbReference type="Proteomes" id="UP000479190">
    <property type="component" value="Unassembled WGS sequence"/>
</dbReference>
<reference evidence="4 5" key="1">
    <citation type="submission" date="2020-02" db="EMBL/GenBank/DDBJ databases">
        <authorList>
            <person name="Ferguson B K."/>
        </authorList>
    </citation>
    <scope>NUCLEOTIDE SEQUENCE [LARGE SCALE GENOMIC DNA]</scope>
</reference>